<dbReference type="OrthoDB" id="5398665at2759"/>
<dbReference type="PROSITE" id="PS51325">
    <property type="entry name" value="ALPHA_BOX"/>
    <property type="match status" value="1"/>
</dbReference>
<keyword evidence="4 5" id="KW-0539">Nucleus</keyword>
<comment type="subcellular location">
    <subcellularLocation>
        <location evidence="5">Nucleus</location>
    </subcellularLocation>
</comment>
<dbReference type="AlphaFoldDB" id="A0A9P7YAE7"/>
<organism evidence="7 8">
    <name type="scientific">Amylocarpus encephaloides</name>
    <dbReference type="NCBI Taxonomy" id="45428"/>
    <lineage>
        <taxon>Eukaryota</taxon>
        <taxon>Fungi</taxon>
        <taxon>Dikarya</taxon>
        <taxon>Ascomycota</taxon>
        <taxon>Pezizomycotina</taxon>
        <taxon>Leotiomycetes</taxon>
        <taxon>Helotiales</taxon>
        <taxon>Helotiales incertae sedis</taxon>
        <taxon>Amylocarpus</taxon>
    </lineage>
</organism>
<dbReference type="GO" id="GO:0008301">
    <property type="term" value="F:DNA binding, bending"/>
    <property type="evidence" value="ECO:0007669"/>
    <property type="project" value="InterPro"/>
</dbReference>
<feature type="domain" description="Alpha box" evidence="6">
    <location>
        <begin position="3"/>
        <end position="59"/>
    </location>
</feature>
<dbReference type="GO" id="GO:0005634">
    <property type="term" value="C:nucleus"/>
    <property type="evidence" value="ECO:0007669"/>
    <property type="project" value="UniProtKB-SubCell"/>
</dbReference>
<name>A0A9P7YAE7_9HELO</name>
<sequence length="141" mass="16132">HSQPKRGVNSFMAFREVFYSRMFTSSQQKHLSSHIKLLWDNDPFHAKWSILARAYTGIRDCVGKENAPMATFLQIVCPKIGIIGVDDYFVMMNWVVENTNGLLVIRQFAAPEFSKFPDAIINTPMTERDVTCYCALKGYIS</sequence>
<evidence type="ECO:0000256" key="4">
    <source>
        <dbReference type="ARBA" id="ARBA00023242"/>
    </source>
</evidence>
<feature type="non-terminal residue" evidence="7">
    <location>
        <position position="141"/>
    </location>
</feature>
<comment type="caution">
    <text evidence="7">The sequence shown here is derived from an EMBL/GenBank/DDBJ whole genome shotgun (WGS) entry which is preliminary data.</text>
</comment>
<evidence type="ECO:0000256" key="1">
    <source>
        <dbReference type="ARBA" id="ARBA00023015"/>
    </source>
</evidence>
<evidence type="ECO:0000256" key="5">
    <source>
        <dbReference type="RuleBase" id="RU003516"/>
    </source>
</evidence>
<protein>
    <submittedName>
        <fullName evidence="7">Mating-type protein ALPHA1/MAT-1/A-1</fullName>
    </submittedName>
</protein>
<evidence type="ECO:0000259" key="6">
    <source>
        <dbReference type="PROSITE" id="PS51325"/>
    </source>
</evidence>
<dbReference type="Proteomes" id="UP000824998">
    <property type="component" value="Unassembled WGS sequence"/>
</dbReference>
<reference evidence="7" key="1">
    <citation type="journal article" date="2021" name="IMA Fungus">
        <title>Genomic characterization of three marine fungi, including Emericellopsis atlantica sp. nov. with signatures of a generalist lifestyle and marine biomass degradation.</title>
        <authorList>
            <person name="Hagestad O.C."/>
            <person name="Hou L."/>
            <person name="Andersen J.H."/>
            <person name="Hansen E.H."/>
            <person name="Altermark B."/>
            <person name="Li C."/>
            <person name="Kuhnert E."/>
            <person name="Cox R.J."/>
            <person name="Crous P.W."/>
            <person name="Spatafora J.W."/>
            <person name="Lail K."/>
            <person name="Amirebrahimi M."/>
            <person name="Lipzen A."/>
            <person name="Pangilinan J."/>
            <person name="Andreopoulos W."/>
            <person name="Hayes R.D."/>
            <person name="Ng V."/>
            <person name="Grigoriev I.V."/>
            <person name="Jackson S.A."/>
            <person name="Sutton T.D.S."/>
            <person name="Dobson A.D.W."/>
            <person name="Rama T."/>
        </authorList>
    </citation>
    <scope>NUCLEOTIDE SEQUENCE</scope>
    <source>
        <strain evidence="7">TRa018bII</strain>
    </source>
</reference>
<evidence type="ECO:0000256" key="3">
    <source>
        <dbReference type="ARBA" id="ARBA00023163"/>
    </source>
</evidence>
<keyword evidence="3 5" id="KW-0804">Transcription</keyword>
<accession>A0A9P7YAE7</accession>
<feature type="non-terminal residue" evidence="7">
    <location>
        <position position="1"/>
    </location>
</feature>
<dbReference type="InterPro" id="IPR006856">
    <property type="entry name" value="MATalpha_HMGbox"/>
</dbReference>
<evidence type="ECO:0000256" key="2">
    <source>
        <dbReference type="ARBA" id="ARBA00023125"/>
    </source>
</evidence>
<gene>
    <name evidence="7" type="ORF">BJ875DRAFT_360053</name>
</gene>
<dbReference type="Pfam" id="PF04769">
    <property type="entry name" value="MATalpha_HMGbox"/>
    <property type="match status" value="1"/>
</dbReference>
<keyword evidence="1 5" id="KW-0805">Transcription regulation</keyword>
<evidence type="ECO:0000313" key="7">
    <source>
        <dbReference type="EMBL" id="KAG9230089.1"/>
    </source>
</evidence>
<comment type="similarity">
    <text evidence="5">Belongs to the MATALPHA1 family.</text>
</comment>
<keyword evidence="2 5" id="KW-0238">DNA-binding</keyword>
<proteinExistence type="inferred from homology"/>
<dbReference type="GO" id="GO:0045895">
    <property type="term" value="P:positive regulation of mating-type specific transcription, DNA-templated"/>
    <property type="evidence" value="ECO:0007669"/>
    <property type="project" value="InterPro"/>
</dbReference>
<evidence type="ECO:0000313" key="8">
    <source>
        <dbReference type="Proteomes" id="UP000824998"/>
    </source>
</evidence>
<keyword evidence="8" id="KW-1185">Reference proteome</keyword>
<dbReference type="EMBL" id="MU251702">
    <property type="protein sequence ID" value="KAG9230089.1"/>
    <property type="molecule type" value="Genomic_DNA"/>
</dbReference>